<organism evidence="1 2">
    <name type="scientific">Hoylesella oralis ATCC 33269</name>
    <dbReference type="NCBI Taxonomy" id="873533"/>
    <lineage>
        <taxon>Bacteria</taxon>
        <taxon>Pseudomonadati</taxon>
        <taxon>Bacteroidota</taxon>
        <taxon>Bacteroidia</taxon>
        <taxon>Bacteroidales</taxon>
        <taxon>Prevotellaceae</taxon>
        <taxon>Hoylesella</taxon>
    </lineage>
</organism>
<dbReference type="HOGENOM" id="CLU_003510_0_0_10"/>
<dbReference type="EMBL" id="AEPE02000006">
    <property type="protein sequence ID" value="EFZ35978.1"/>
    <property type="molecule type" value="Genomic_DNA"/>
</dbReference>
<dbReference type="STRING" id="28134.SAMN05444288_1122"/>
<keyword evidence="2" id="KW-1185">Reference proteome</keyword>
<reference evidence="1" key="1">
    <citation type="submission" date="2011-01" db="EMBL/GenBank/DDBJ databases">
        <authorList>
            <person name="Muzny D."/>
            <person name="Qin X."/>
            <person name="Buhay C."/>
            <person name="Dugan-Rocha S."/>
            <person name="Ding Y."/>
            <person name="Chen G."/>
            <person name="Hawes A."/>
            <person name="Holder M."/>
            <person name="Jhangiani S."/>
            <person name="Johnson A."/>
            <person name="Khan Z."/>
            <person name="Li Z."/>
            <person name="Liu W."/>
            <person name="Liu X."/>
            <person name="Perez L."/>
            <person name="Shen H."/>
            <person name="Wang Q."/>
            <person name="Watt J."/>
            <person name="Xi L."/>
            <person name="Xin Y."/>
            <person name="Zhou J."/>
            <person name="Deng J."/>
            <person name="Jiang H."/>
            <person name="Liu Y."/>
            <person name="Qu J."/>
            <person name="Song X.-Z."/>
            <person name="Zhang L."/>
            <person name="Villasana D."/>
            <person name="Johnson A."/>
            <person name="Liu J."/>
            <person name="Liyanage D."/>
            <person name="Lorensuhewa L."/>
            <person name="Robinson T."/>
            <person name="Song A."/>
            <person name="Song B.-B."/>
            <person name="Dinh H."/>
            <person name="Thornton R."/>
            <person name="Coyle M."/>
            <person name="Francisco L."/>
            <person name="Jackson L."/>
            <person name="Javaid M."/>
            <person name="Korchina V."/>
            <person name="Kovar C."/>
            <person name="Mata R."/>
            <person name="Mathew T."/>
            <person name="Ngo R."/>
            <person name="Nguyen L."/>
            <person name="Nguyen N."/>
            <person name="Okwuonu G."/>
            <person name="Ongeri F."/>
            <person name="Pham C."/>
            <person name="Simmons D."/>
            <person name="Wilczek-Boney K."/>
            <person name="Hale W."/>
            <person name="Jakkamsetti A."/>
            <person name="Pham P."/>
            <person name="Ruth R."/>
            <person name="San Lucas F."/>
            <person name="Warren J."/>
            <person name="Zhang J."/>
            <person name="Zhao Z."/>
            <person name="Zhou C."/>
            <person name="Zhu D."/>
            <person name="Lee S."/>
            <person name="Bess C."/>
            <person name="Blankenburg K."/>
            <person name="Forbes L."/>
            <person name="Fu Q."/>
            <person name="Gubbala S."/>
            <person name="Hirani K."/>
            <person name="Jayaseelan J.C."/>
            <person name="Lara F."/>
            <person name="Munidasa M."/>
            <person name="Palculict T."/>
            <person name="Patil S."/>
            <person name="Pu L.-L."/>
            <person name="Saada N."/>
            <person name="Tang L."/>
            <person name="Weissenberger G."/>
            <person name="Zhu Y."/>
            <person name="Hemphill L."/>
            <person name="Shang Y."/>
            <person name="Youmans B."/>
            <person name="Ayvaz T."/>
            <person name="Ross M."/>
            <person name="Santibanez J."/>
            <person name="Aqrawi P."/>
            <person name="Gross S."/>
            <person name="Joshi V."/>
            <person name="Fowler G."/>
            <person name="Nazareth L."/>
            <person name="Reid J."/>
            <person name="Worley K."/>
            <person name="Petrosino J."/>
            <person name="Highlander S."/>
            <person name="Gibbs R."/>
        </authorList>
    </citation>
    <scope>NUCLEOTIDE SEQUENCE [LARGE SCALE GENOMIC DNA]</scope>
    <source>
        <strain evidence="1">ATCC 33269</strain>
    </source>
</reference>
<name>E7RTH2_9BACT</name>
<evidence type="ECO:0000313" key="2">
    <source>
        <dbReference type="Proteomes" id="UP000005580"/>
    </source>
</evidence>
<dbReference type="Gene3D" id="2.160.20.110">
    <property type="match status" value="2"/>
</dbReference>
<evidence type="ECO:0000313" key="1">
    <source>
        <dbReference type="EMBL" id="EFZ35978.1"/>
    </source>
</evidence>
<sequence>MNRQASKSHNSGQIEQIITNNYFQTSNFKTQWFNFNLKMNMKTKNIIQRLCLFLFALVLTTPAWAQGNEISIGSKADWQAFCERVKNGETGLNAKMTADIDLGTDIVMAGTAGMVYRGTFDGQGHTLTIDWNTGSADGIAPILYVNGATIRNLHTKGRITSSGSFLSGLIFAAFGTNTISGCVSDVILISSYKDGPCRVAGMVHHVRSDARVEFTDCVVKGTFDATTQSGKQGMAGFIYQQFGTCTLTNCLYLGTNNATNEFSYTFGKNANLKNCYYLNACGEAQGTPVTKEQLESGYMAHLLQGTRSETVWGQVLGTDTIPQLTDKIEKRVHKVAFTLNSEVKATCYANNGSHVASLPTAEEILGAEYSSANTYRLVFAEGFSAATPVDKDRTVAVSFIVNDSFEIATKGDWKAYCDLVESGQALNAKMTADIDLGKDVWIVGSTYSHYISTFDGQGHTLTVDWTVNGYDQGYPFRILGDGATIKNLRVKGKIMSEYGPIAGLAGVIEGNVTFSGCVSDVELIYNDNTPQSLSGMVRWIHNGKVTFTDCLVKGTLNATTENGKKEMGGFVGQQDGTCELNNCLYAGTSNAGEDSYTFALGANATNCYYLTPCGTAQGTQAIEKELRNGVMTYKLQAGRTDDSHWAQVLGDMPDLYRAADKNVPNYVYYDAANSRWACENFVLTDGQLLPIGIDFLATKATYERPFTKVRTATLCLPYELPIQGFKGYTISGGEGNRAYFEEVTGTLEAYRPYYFVADGEPQLGGTNLQVKAYDDAHLKTTTPKGYNLTGTMDGVDNATAAAANAYILQDDGLFHKVTTEYPEAVVPIYRAYITCPKASGAKEISVVLGGETTGIDGMTNNAMGTDGPVYDLQGRRVADRLDDAARHRLPAGVYIVGGRKVVVK</sequence>
<gene>
    <name evidence="1" type="ORF">HMPREF0663_12045</name>
</gene>
<proteinExistence type="predicted"/>
<accession>E7RTH2</accession>
<dbReference type="AlphaFoldDB" id="E7RTH2"/>
<evidence type="ECO:0008006" key="3">
    <source>
        <dbReference type="Google" id="ProtNLM"/>
    </source>
</evidence>
<protein>
    <recommendedName>
        <fullName evidence="3">GLUG domain-containing protein</fullName>
    </recommendedName>
</protein>
<dbReference type="Proteomes" id="UP000005580">
    <property type="component" value="Unassembled WGS sequence"/>
</dbReference>
<comment type="caution">
    <text evidence="1">The sequence shown here is derived from an EMBL/GenBank/DDBJ whole genome shotgun (WGS) entry which is preliminary data.</text>
</comment>